<evidence type="ECO:0000313" key="11">
    <source>
        <dbReference type="EMBL" id="MEF3317961.1"/>
    </source>
</evidence>
<dbReference type="GO" id="GO:0051301">
    <property type="term" value="P:cell division"/>
    <property type="evidence" value="ECO:0007669"/>
    <property type="project" value="UniProtKB-KW"/>
</dbReference>
<comment type="function">
    <text evidence="7">Activator of cell division through the inhibition of FtsZ GTPase activity, therefore promoting FtsZ assembly into bundles of protofilaments necessary for the formation of the division Z ring. It is recruited early at mid-cell but it is not essential for cell division.</text>
</comment>
<keyword evidence="12" id="KW-1185">Reference proteome</keyword>
<evidence type="ECO:0000256" key="1">
    <source>
        <dbReference type="ARBA" id="ARBA00004496"/>
    </source>
</evidence>
<dbReference type="EMBL" id="JARBCY010000031">
    <property type="protein sequence ID" value="MEF3317961.1"/>
    <property type="molecule type" value="Genomic_DNA"/>
</dbReference>
<keyword evidence="6" id="KW-0131">Cell cycle</keyword>
<evidence type="ECO:0000256" key="8">
    <source>
        <dbReference type="ARBA" id="ARBA00026068"/>
    </source>
</evidence>
<proteinExistence type="predicted"/>
<dbReference type="SUPFAM" id="SSF102829">
    <property type="entry name" value="Cell division protein ZapA-like"/>
    <property type="match status" value="1"/>
</dbReference>
<sequence length="183" mass="21733">MSDTKRIEVTIDDMKFYVKGNDKEDYIRELAADLDKKIKETARSNFKLNQVQTLVLCALNLLDDFEKMKSDRNDLANLDDDKKEIIEKMEEIKDLKKQLSIFEEENKKANTNFRELQQKTLDVEDRNRKVNRDLLEKNKEITDLKEEIKKLEGNISTLEEKNNNASRRIIDLTRELESLYEEK</sequence>
<evidence type="ECO:0000256" key="9">
    <source>
        <dbReference type="ARBA" id="ARBA00033158"/>
    </source>
</evidence>
<evidence type="ECO:0000313" key="12">
    <source>
        <dbReference type="Proteomes" id="UP001328425"/>
    </source>
</evidence>
<dbReference type="PANTHER" id="PTHR34981:SF1">
    <property type="entry name" value="CELL DIVISION PROTEIN ZAPA"/>
    <property type="match status" value="1"/>
</dbReference>
<keyword evidence="4 11" id="KW-0132">Cell division</keyword>
<gene>
    <name evidence="11" type="primary">zapA</name>
    <name evidence="11" type="ORF">PV361_04505</name>
</gene>
<evidence type="ECO:0000256" key="3">
    <source>
        <dbReference type="ARBA" id="ARBA00022490"/>
    </source>
</evidence>
<evidence type="ECO:0000256" key="7">
    <source>
        <dbReference type="ARBA" id="ARBA00024910"/>
    </source>
</evidence>
<keyword evidence="3" id="KW-0963">Cytoplasm</keyword>
<evidence type="ECO:0000256" key="5">
    <source>
        <dbReference type="ARBA" id="ARBA00023210"/>
    </source>
</evidence>
<comment type="subcellular location">
    <subcellularLocation>
        <location evidence="1">Cytoplasm</location>
    </subcellularLocation>
</comment>
<organism evidence="11 12">
    <name type="scientific">Peptoniphilus grossensis</name>
    <dbReference type="NCBI Taxonomy" id="1465756"/>
    <lineage>
        <taxon>Bacteria</taxon>
        <taxon>Bacillati</taxon>
        <taxon>Bacillota</taxon>
        <taxon>Tissierellia</taxon>
        <taxon>Tissierellales</taxon>
        <taxon>Peptoniphilaceae</taxon>
        <taxon>Peptoniphilus</taxon>
    </lineage>
</organism>
<reference evidence="11 12" key="1">
    <citation type="submission" date="2022-11" db="EMBL/GenBank/DDBJ databases">
        <title>The First Case of Preauricular Fistular Abscess Caused by Peptoniphilus grossensis.</title>
        <authorList>
            <person name="Byun J.-H."/>
        </authorList>
    </citation>
    <scope>NUCLEOTIDE SEQUENCE [LARGE SCALE GENOMIC DNA]</scope>
    <source>
        <strain evidence="11 12">GYB008</strain>
    </source>
</reference>
<dbReference type="Pfam" id="PF05164">
    <property type="entry name" value="ZapA"/>
    <property type="match status" value="1"/>
</dbReference>
<evidence type="ECO:0000256" key="10">
    <source>
        <dbReference type="SAM" id="Coils"/>
    </source>
</evidence>
<keyword evidence="5" id="KW-0717">Septation</keyword>
<dbReference type="InterPro" id="IPR053712">
    <property type="entry name" value="Bac_CellDiv_Activator"/>
</dbReference>
<comment type="subunit">
    <text evidence="8">Homodimer. Interacts with FtsZ.</text>
</comment>
<evidence type="ECO:0000256" key="6">
    <source>
        <dbReference type="ARBA" id="ARBA00023306"/>
    </source>
</evidence>
<feature type="coiled-coil region" evidence="10">
    <location>
        <begin position="68"/>
        <end position="182"/>
    </location>
</feature>
<evidence type="ECO:0000256" key="2">
    <source>
        <dbReference type="ARBA" id="ARBA00015195"/>
    </source>
</evidence>
<dbReference type="PANTHER" id="PTHR34981">
    <property type="entry name" value="CELL DIVISION PROTEIN ZAPA"/>
    <property type="match status" value="1"/>
</dbReference>
<protein>
    <recommendedName>
        <fullName evidence="2">Cell division protein ZapA</fullName>
    </recommendedName>
    <alternativeName>
        <fullName evidence="9">Z ring-associated protein ZapA</fullName>
    </alternativeName>
</protein>
<dbReference type="Gene3D" id="6.10.250.790">
    <property type="match status" value="1"/>
</dbReference>
<dbReference type="InterPro" id="IPR036192">
    <property type="entry name" value="Cell_div_ZapA-like_sf"/>
</dbReference>
<dbReference type="InterPro" id="IPR007838">
    <property type="entry name" value="Cell_div_ZapA-like"/>
</dbReference>
<evidence type="ECO:0000256" key="4">
    <source>
        <dbReference type="ARBA" id="ARBA00022618"/>
    </source>
</evidence>
<keyword evidence="10" id="KW-0175">Coiled coil</keyword>
<name>A0ABU7XC85_9FIRM</name>
<dbReference type="Proteomes" id="UP001328425">
    <property type="component" value="Unassembled WGS sequence"/>
</dbReference>
<dbReference type="RefSeq" id="WP_332087129.1">
    <property type="nucleotide sequence ID" value="NZ_JARBCY010000031.1"/>
</dbReference>
<comment type="caution">
    <text evidence="11">The sequence shown here is derived from an EMBL/GenBank/DDBJ whole genome shotgun (WGS) entry which is preliminary data.</text>
</comment>
<accession>A0ABU7XC85</accession>